<keyword evidence="3" id="KW-0436">Ligase</keyword>
<dbReference type="GO" id="GO:0005737">
    <property type="term" value="C:cytoplasm"/>
    <property type="evidence" value="ECO:0007669"/>
    <property type="project" value="TreeGrafter"/>
</dbReference>
<dbReference type="Gene3D" id="3.30.470.20">
    <property type="entry name" value="ATP-grasp fold, B domain"/>
    <property type="match status" value="1"/>
</dbReference>
<dbReference type="Proteomes" id="UP000476176">
    <property type="component" value="Unassembled WGS sequence"/>
</dbReference>
<evidence type="ECO:0000256" key="4">
    <source>
        <dbReference type="ARBA" id="ARBA00022741"/>
    </source>
</evidence>
<evidence type="ECO:0000256" key="6">
    <source>
        <dbReference type="ARBA" id="ARBA00022840"/>
    </source>
</evidence>
<dbReference type="EMBL" id="QXGC01000804">
    <property type="protein sequence ID" value="KAE9220414.1"/>
    <property type="molecule type" value="Genomic_DNA"/>
</dbReference>
<name>A0A6G0NSK0_9STRA</name>
<accession>A0A6G0NSK0</accession>
<sequence length="264" mass="29763">MRRGRLRVRGNGRQPTRIVHQAKCSSNQTTSLHHCSQFLKQPNWESARIIINRNHHERRRRRSQEAHAYVPVQNRERAGTDSHVAACAEPGAPGNPCNVREVYVFEDRVLLESRRQSAFDRALASAPFKICVLTITSFWWFNQTQHIVANHLLGVLHPSAMLCKKCTVFSEEFMVRGYITDSTSIPTTKMAADFCGHKLPDGFKQHKKLPENLVTPSTKDDELVSVGLGGGGQRAYYPGAVGLLREEDARRYILLCDLTGSTLI</sequence>
<keyword evidence="6" id="KW-0067">ATP-binding</keyword>
<keyword evidence="5" id="KW-0658">Purine biosynthesis</keyword>
<comment type="caution">
    <text evidence="9">The sequence shown here is derived from an EMBL/GenBank/DDBJ whole genome shotgun (WGS) entry which is preliminary data.</text>
</comment>
<keyword evidence="4" id="KW-0547">Nucleotide-binding</keyword>
<dbReference type="EC" id="6.3.2.6" evidence="2"/>
<evidence type="ECO:0000256" key="1">
    <source>
        <dbReference type="ARBA" id="ARBA00004672"/>
    </source>
</evidence>
<dbReference type="InterPro" id="IPR028923">
    <property type="entry name" value="SAICAR_synt/ADE2_N"/>
</dbReference>
<dbReference type="GO" id="GO:0004639">
    <property type="term" value="F:phosphoribosylaminoimidazolesuccinocarboxamide synthase activity"/>
    <property type="evidence" value="ECO:0007669"/>
    <property type="project" value="UniProtKB-EC"/>
</dbReference>
<dbReference type="UniPathway" id="UPA00074">
    <property type="reaction ID" value="UER00131"/>
</dbReference>
<evidence type="ECO:0000256" key="7">
    <source>
        <dbReference type="ARBA" id="ARBA00030409"/>
    </source>
</evidence>
<dbReference type="PANTHER" id="PTHR43700">
    <property type="entry name" value="PHOSPHORIBOSYLAMINOIMIDAZOLE-SUCCINOCARBOXAMIDE SYNTHASE"/>
    <property type="match status" value="1"/>
</dbReference>
<evidence type="ECO:0000256" key="3">
    <source>
        <dbReference type="ARBA" id="ARBA00022598"/>
    </source>
</evidence>
<dbReference type="GO" id="GO:0006189">
    <property type="term" value="P:'de novo' IMP biosynthetic process"/>
    <property type="evidence" value="ECO:0007669"/>
    <property type="project" value="UniProtKB-UniPathway"/>
</dbReference>
<dbReference type="AlphaFoldDB" id="A0A6G0NSK0"/>
<evidence type="ECO:0000256" key="5">
    <source>
        <dbReference type="ARBA" id="ARBA00022755"/>
    </source>
</evidence>
<dbReference type="SUPFAM" id="SSF56104">
    <property type="entry name" value="SAICAR synthase-like"/>
    <property type="match status" value="1"/>
</dbReference>
<evidence type="ECO:0000256" key="2">
    <source>
        <dbReference type="ARBA" id="ARBA00012217"/>
    </source>
</evidence>
<gene>
    <name evidence="9" type="ORF">PF004_g13338</name>
</gene>
<protein>
    <recommendedName>
        <fullName evidence="2">phosphoribosylaminoimidazolesuccinocarboxamide synthase</fullName>
        <ecNumber evidence="2">6.3.2.6</ecNumber>
    </recommendedName>
    <alternativeName>
        <fullName evidence="7">SAICAR synthetase</fullName>
    </alternativeName>
</protein>
<feature type="domain" description="SAICAR synthetase/ADE2 N-terminal" evidence="8">
    <location>
        <begin position="99"/>
        <end position="223"/>
    </location>
</feature>
<proteinExistence type="predicted"/>
<reference evidence="9 10" key="1">
    <citation type="submission" date="2018-09" db="EMBL/GenBank/DDBJ databases">
        <title>Genomic investigation of the strawberry pathogen Phytophthora fragariae indicates pathogenicity is determined by transcriptional variation in three key races.</title>
        <authorList>
            <person name="Adams T.M."/>
            <person name="Armitage A.D."/>
            <person name="Sobczyk M.K."/>
            <person name="Bates H.J."/>
            <person name="Dunwell J.M."/>
            <person name="Nellist C.F."/>
            <person name="Harrison R.J."/>
        </authorList>
    </citation>
    <scope>NUCLEOTIDE SEQUENCE [LARGE SCALE GENOMIC DNA]</scope>
    <source>
        <strain evidence="9 10">BC-23</strain>
    </source>
</reference>
<evidence type="ECO:0000313" key="9">
    <source>
        <dbReference type="EMBL" id="KAE9220414.1"/>
    </source>
</evidence>
<dbReference type="PANTHER" id="PTHR43700:SF1">
    <property type="entry name" value="PHOSPHORIBOSYLAMINOIMIDAZOLE-SUCCINOCARBOXAMIDE SYNTHASE"/>
    <property type="match status" value="1"/>
</dbReference>
<comment type="pathway">
    <text evidence="1">Purine metabolism; IMP biosynthesis via de novo pathway; 5-amino-1-(5-phospho-D-ribosyl)imidazole-4-carboxamide from 5-amino-1-(5-phospho-D-ribosyl)imidazole-4-carboxylate: step 1/2.</text>
</comment>
<organism evidence="9 10">
    <name type="scientific">Phytophthora fragariae</name>
    <dbReference type="NCBI Taxonomy" id="53985"/>
    <lineage>
        <taxon>Eukaryota</taxon>
        <taxon>Sar</taxon>
        <taxon>Stramenopiles</taxon>
        <taxon>Oomycota</taxon>
        <taxon>Peronosporomycetes</taxon>
        <taxon>Peronosporales</taxon>
        <taxon>Peronosporaceae</taxon>
        <taxon>Phytophthora</taxon>
    </lineage>
</organism>
<dbReference type="Pfam" id="PF01259">
    <property type="entry name" value="SAICAR_synt"/>
    <property type="match status" value="1"/>
</dbReference>
<dbReference type="GO" id="GO:0005524">
    <property type="term" value="F:ATP binding"/>
    <property type="evidence" value="ECO:0007669"/>
    <property type="project" value="UniProtKB-KW"/>
</dbReference>
<evidence type="ECO:0000259" key="8">
    <source>
        <dbReference type="Pfam" id="PF01259"/>
    </source>
</evidence>
<dbReference type="Gene3D" id="3.30.200.20">
    <property type="entry name" value="Phosphorylase Kinase, domain 1"/>
    <property type="match status" value="1"/>
</dbReference>
<evidence type="ECO:0000313" key="10">
    <source>
        <dbReference type="Proteomes" id="UP000476176"/>
    </source>
</evidence>